<dbReference type="AlphaFoldDB" id="A0A2C6AY63"/>
<organism evidence="1 2">
    <name type="scientific">Fusobacterium nucleatum subsp. polymorphum</name>
    <name type="common">Fusobacterium polymorphum</name>
    <dbReference type="NCBI Taxonomy" id="76857"/>
    <lineage>
        <taxon>Bacteria</taxon>
        <taxon>Fusobacteriati</taxon>
        <taxon>Fusobacteriota</taxon>
        <taxon>Fusobacteriia</taxon>
        <taxon>Fusobacteriales</taxon>
        <taxon>Fusobacteriaceae</taxon>
        <taxon>Fusobacterium</taxon>
    </lineage>
</organism>
<dbReference type="Proteomes" id="UP000224182">
    <property type="component" value="Unassembled WGS sequence"/>
</dbReference>
<protein>
    <recommendedName>
        <fullName evidence="3">Phage protein</fullName>
    </recommendedName>
</protein>
<reference evidence="1 2" key="1">
    <citation type="submission" date="2017-06" db="EMBL/GenBank/DDBJ databases">
        <title>Draft genome sequence of Fusobacterium nucleatum subsp. polymorphum KCOM 1271 (=ChDC F305).</title>
        <authorList>
            <person name="Kook J.-K."/>
            <person name="Park S.-N."/>
            <person name="Lim Y.K."/>
            <person name="Roh H."/>
        </authorList>
    </citation>
    <scope>NUCLEOTIDE SEQUENCE [LARGE SCALE GENOMIC DNA]</scope>
    <source>
        <strain evidence="2">KCOM 1271 (ChDC F305)</strain>
    </source>
</reference>
<evidence type="ECO:0000313" key="2">
    <source>
        <dbReference type="Proteomes" id="UP000224182"/>
    </source>
</evidence>
<sequence length="76" mass="8443">MKNTLNDLNNYLFAQMERLNEEDLSEEKLETEVKRTKAMVSVASAIVGNANLALQAIKAKDSMQGTDVKLPEMLEG</sequence>
<proteinExistence type="predicted"/>
<comment type="caution">
    <text evidence="1">The sequence shown here is derived from an EMBL/GenBank/DDBJ whole genome shotgun (WGS) entry which is preliminary data.</text>
</comment>
<evidence type="ECO:0000313" key="1">
    <source>
        <dbReference type="EMBL" id="PHI07069.1"/>
    </source>
</evidence>
<evidence type="ECO:0008006" key="3">
    <source>
        <dbReference type="Google" id="ProtNLM"/>
    </source>
</evidence>
<dbReference type="EMBL" id="NIRN01000001">
    <property type="protein sequence ID" value="PHI07069.1"/>
    <property type="molecule type" value="Genomic_DNA"/>
</dbReference>
<accession>A0A2C6AY63</accession>
<dbReference type="RefSeq" id="WP_098974739.1">
    <property type="nucleotide sequence ID" value="NZ_CP077115.1"/>
</dbReference>
<gene>
    <name evidence="1" type="ORF">CBG54_08545</name>
</gene>
<name>A0A2C6AY63_FUSNP</name>